<sequence>MIRRHPAPTAAGRPDHHRTAPVALLVAGSVLIAANLRAALTVVGPVLDPIGRGLGLSASAAGLLNTLPLLAFAAFSPIAPGLARRLGRERALLVALVVLTAGIVVRSLPAAGALFTGTVMLGAAIAVGNVLLPEVIRYYFPDRVGVLTGTYVTVMGLVAALASGFAVPIAGSEPDGWRLALGCWAGLALITAALWAPHAVRQSPGFPPTGSTHPRRPVAMPWRSPLAWQVTGFMGLQSLGFYVMIAWLPSILESRGATSATAGWALFGYQFVALAASLVLPLVTRQVTDQRRVAVTAALCCLVGYLGLALAPSAALAWVAVVGLGGGACLVLALSFIGLRASDAAHTAALSGMAQSIGYLLAAFGPVLFGALHDSTTSWTPPLLGLAATAALLAVTGLGAGRPAHVQAAPRRSPRPQR</sequence>
<feature type="transmembrane region" description="Helical" evidence="5">
    <location>
        <begin position="114"/>
        <end position="132"/>
    </location>
</feature>
<dbReference type="GO" id="GO:0022857">
    <property type="term" value="F:transmembrane transporter activity"/>
    <property type="evidence" value="ECO:0007669"/>
    <property type="project" value="InterPro"/>
</dbReference>
<dbReference type="InterPro" id="IPR036259">
    <property type="entry name" value="MFS_trans_sf"/>
</dbReference>
<dbReference type="RefSeq" id="WP_246106337.1">
    <property type="nucleotide sequence ID" value="NZ_VFPA01000001.1"/>
</dbReference>
<feature type="transmembrane region" description="Helical" evidence="5">
    <location>
        <begin position="60"/>
        <end position="79"/>
    </location>
</feature>
<accession>A0A543E0L3</accession>
<dbReference type="AlphaFoldDB" id="A0A543E0L3"/>
<reference evidence="7 8" key="1">
    <citation type="submission" date="2019-06" db="EMBL/GenBank/DDBJ databases">
        <title>Sequencing the genomes of 1000 actinobacteria strains.</title>
        <authorList>
            <person name="Klenk H.-P."/>
        </authorList>
    </citation>
    <scope>NUCLEOTIDE SEQUENCE [LARGE SCALE GENOMIC DNA]</scope>
    <source>
        <strain evidence="7 8">DSM 45301</strain>
    </source>
</reference>
<evidence type="ECO:0000256" key="4">
    <source>
        <dbReference type="ARBA" id="ARBA00023136"/>
    </source>
</evidence>
<keyword evidence="8" id="KW-1185">Reference proteome</keyword>
<feature type="transmembrane region" description="Helical" evidence="5">
    <location>
        <begin position="226"/>
        <end position="248"/>
    </location>
</feature>
<protein>
    <submittedName>
        <fullName evidence="7">CP family cyanate transporter-like MFS transporter</fullName>
    </submittedName>
</protein>
<feature type="transmembrane region" description="Helical" evidence="5">
    <location>
        <begin position="91"/>
        <end position="108"/>
    </location>
</feature>
<dbReference type="InterPro" id="IPR020846">
    <property type="entry name" value="MFS_dom"/>
</dbReference>
<feature type="transmembrane region" description="Helical" evidence="5">
    <location>
        <begin position="144"/>
        <end position="170"/>
    </location>
</feature>
<feature type="transmembrane region" description="Helical" evidence="5">
    <location>
        <begin position="349"/>
        <end position="371"/>
    </location>
</feature>
<dbReference type="PANTHER" id="PTHR23523">
    <property type="match status" value="1"/>
</dbReference>
<dbReference type="Gene3D" id="1.20.1250.20">
    <property type="entry name" value="MFS general substrate transporter like domains"/>
    <property type="match status" value="1"/>
</dbReference>
<dbReference type="InterPro" id="IPR011701">
    <property type="entry name" value="MFS"/>
</dbReference>
<dbReference type="EMBL" id="VFPA01000001">
    <property type="protein sequence ID" value="TQM15126.1"/>
    <property type="molecule type" value="Genomic_DNA"/>
</dbReference>
<dbReference type="InterPro" id="IPR052524">
    <property type="entry name" value="MFS_Cyanate_Porter"/>
</dbReference>
<dbReference type="PANTHER" id="PTHR23523:SF2">
    <property type="entry name" value="2-NITROIMIDAZOLE TRANSPORTER"/>
    <property type="match status" value="1"/>
</dbReference>
<organism evidence="7 8">
    <name type="scientific">Pseudonocardia kunmingensis</name>
    <dbReference type="NCBI Taxonomy" id="630975"/>
    <lineage>
        <taxon>Bacteria</taxon>
        <taxon>Bacillati</taxon>
        <taxon>Actinomycetota</taxon>
        <taxon>Actinomycetes</taxon>
        <taxon>Pseudonocardiales</taxon>
        <taxon>Pseudonocardiaceae</taxon>
        <taxon>Pseudonocardia</taxon>
    </lineage>
</organism>
<feature type="transmembrane region" description="Helical" evidence="5">
    <location>
        <begin position="176"/>
        <end position="196"/>
    </location>
</feature>
<feature type="transmembrane region" description="Helical" evidence="5">
    <location>
        <begin position="260"/>
        <end position="281"/>
    </location>
</feature>
<feature type="transmembrane region" description="Helical" evidence="5">
    <location>
        <begin position="383"/>
        <end position="401"/>
    </location>
</feature>
<proteinExistence type="predicted"/>
<name>A0A543E0L3_9PSEU</name>
<comment type="caution">
    <text evidence="7">The sequence shown here is derived from an EMBL/GenBank/DDBJ whole genome shotgun (WGS) entry which is preliminary data.</text>
</comment>
<keyword evidence="4 5" id="KW-0472">Membrane</keyword>
<evidence type="ECO:0000256" key="2">
    <source>
        <dbReference type="ARBA" id="ARBA00022692"/>
    </source>
</evidence>
<feature type="domain" description="Major facilitator superfamily (MFS) profile" evidence="6">
    <location>
        <begin position="21"/>
        <end position="405"/>
    </location>
</feature>
<dbReference type="CDD" id="cd17339">
    <property type="entry name" value="MFS_NIMT_CynX_like"/>
    <property type="match status" value="1"/>
</dbReference>
<dbReference type="Pfam" id="PF07690">
    <property type="entry name" value="MFS_1"/>
    <property type="match status" value="1"/>
</dbReference>
<comment type="subcellular location">
    <subcellularLocation>
        <location evidence="1">Cell membrane</location>
        <topology evidence="1">Multi-pass membrane protein</topology>
    </subcellularLocation>
</comment>
<dbReference type="SUPFAM" id="SSF103473">
    <property type="entry name" value="MFS general substrate transporter"/>
    <property type="match status" value="1"/>
</dbReference>
<evidence type="ECO:0000313" key="8">
    <source>
        <dbReference type="Proteomes" id="UP000315677"/>
    </source>
</evidence>
<evidence type="ECO:0000313" key="7">
    <source>
        <dbReference type="EMBL" id="TQM15126.1"/>
    </source>
</evidence>
<evidence type="ECO:0000256" key="3">
    <source>
        <dbReference type="ARBA" id="ARBA00022989"/>
    </source>
</evidence>
<dbReference type="Proteomes" id="UP000315677">
    <property type="component" value="Unassembled WGS sequence"/>
</dbReference>
<dbReference type="GO" id="GO:0005886">
    <property type="term" value="C:plasma membrane"/>
    <property type="evidence" value="ECO:0007669"/>
    <property type="project" value="UniProtKB-SubCell"/>
</dbReference>
<gene>
    <name evidence="7" type="ORF">FB558_1908</name>
</gene>
<feature type="transmembrane region" description="Helical" evidence="5">
    <location>
        <begin position="293"/>
        <end position="311"/>
    </location>
</feature>
<evidence type="ECO:0000256" key="5">
    <source>
        <dbReference type="SAM" id="Phobius"/>
    </source>
</evidence>
<feature type="transmembrane region" description="Helical" evidence="5">
    <location>
        <begin position="21"/>
        <end position="40"/>
    </location>
</feature>
<dbReference type="PROSITE" id="PS50850">
    <property type="entry name" value="MFS"/>
    <property type="match status" value="1"/>
</dbReference>
<evidence type="ECO:0000259" key="6">
    <source>
        <dbReference type="PROSITE" id="PS50850"/>
    </source>
</evidence>
<keyword evidence="3 5" id="KW-1133">Transmembrane helix</keyword>
<evidence type="ECO:0000256" key="1">
    <source>
        <dbReference type="ARBA" id="ARBA00004651"/>
    </source>
</evidence>
<keyword evidence="2 5" id="KW-0812">Transmembrane</keyword>
<feature type="transmembrane region" description="Helical" evidence="5">
    <location>
        <begin position="317"/>
        <end position="337"/>
    </location>
</feature>